<organism evidence="1 2">
    <name type="scientific">Magnetospirillum fulvum MGU-K5</name>
    <dbReference type="NCBI Taxonomy" id="1316936"/>
    <lineage>
        <taxon>Bacteria</taxon>
        <taxon>Pseudomonadati</taxon>
        <taxon>Pseudomonadota</taxon>
        <taxon>Alphaproteobacteria</taxon>
        <taxon>Rhodospirillales</taxon>
        <taxon>Rhodospirillaceae</taxon>
        <taxon>Magnetospirillum</taxon>
    </lineage>
</organism>
<dbReference type="Proteomes" id="UP000015350">
    <property type="component" value="Unassembled WGS sequence"/>
</dbReference>
<comment type="caution">
    <text evidence="1">The sequence shown here is derived from an EMBL/GenBank/DDBJ whole genome shotgun (WGS) entry which is preliminary data.</text>
</comment>
<name>S9S5R2_MAGFU</name>
<protein>
    <submittedName>
        <fullName evidence="1">Uncharacterized protein</fullName>
    </submittedName>
</protein>
<dbReference type="AlphaFoldDB" id="S9S5R2"/>
<accession>S9S5R2</accession>
<gene>
    <name evidence="1" type="ORF">K678_12025</name>
</gene>
<evidence type="ECO:0000313" key="2">
    <source>
        <dbReference type="Proteomes" id="UP000015350"/>
    </source>
</evidence>
<dbReference type="EMBL" id="AQPH01000047">
    <property type="protein sequence ID" value="EPY01232.1"/>
    <property type="molecule type" value="Genomic_DNA"/>
</dbReference>
<evidence type="ECO:0000313" key="1">
    <source>
        <dbReference type="EMBL" id="EPY01232.1"/>
    </source>
</evidence>
<reference evidence="1 2" key="1">
    <citation type="submission" date="2013-04" db="EMBL/GenBank/DDBJ databases">
        <authorList>
            <person name="Kuznetsov B."/>
            <person name="Ivanovsky R."/>
        </authorList>
    </citation>
    <scope>NUCLEOTIDE SEQUENCE [LARGE SCALE GENOMIC DNA]</scope>
    <source>
        <strain evidence="1 2">MGU-K5</strain>
    </source>
</reference>
<dbReference type="STRING" id="1316936.K678_12025"/>
<dbReference type="RefSeq" id="WP_021132714.1">
    <property type="nucleotide sequence ID" value="NZ_AQPH01000047.1"/>
</dbReference>
<proteinExistence type="predicted"/>
<dbReference type="OrthoDB" id="7053800at2"/>
<sequence length="378" mass="41372">MGAFAVLVIAVPAQAGNGAAELSILERVEHDSNPLMQRHDAQAVNGSVTSPELRLSEDTATEHLGLNVRLDRSFYDVKGFSSTDLHTRATATTKGEVWEAGLRASLDYDTTRTSEQDASGLNIAGIRHTGFSVSPWVKLALTETDSLTVDPSLMRSFYEDKRRYTNYSVYSANPTYEHQFDSRNSGQVILQTSRFQTEGTGTVIDNIGPALGWRSALSERLTASVTAGIRRTMPTFDPSSRTVAKDAWNYGYSLSLTYRGEQDVIDFTAARAPNPFATGTQAETTSLSLAETHTLTPTLSYGVTFTHQRSKSSYGGVVSDSTSLGLQNRLTYHATETVDLGIEHRIRERMAEPGEGRALGNVVLARIIFTPTKLAFNW</sequence>